<feature type="non-terminal residue" evidence="1">
    <location>
        <position position="24"/>
    </location>
</feature>
<sequence>MNWDIVMALAQAELGVFILPTLLN</sequence>
<reference evidence="1" key="1">
    <citation type="journal article" date="2015" name="Nature">
        <title>Complex archaea that bridge the gap between prokaryotes and eukaryotes.</title>
        <authorList>
            <person name="Spang A."/>
            <person name="Saw J.H."/>
            <person name="Jorgensen S.L."/>
            <person name="Zaremba-Niedzwiedzka K."/>
            <person name="Martijn J."/>
            <person name="Lind A.E."/>
            <person name="van Eijk R."/>
            <person name="Schleper C."/>
            <person name="Guy L."/>
            <person name="Ettema T.J."/>
        </authorList>
    </citation>
    <scope>NUCLEOTIDE SEQUENCE</scope>
</reference>
<dbReference type="AlphaFoldDB" id="A0A0F9H147"/>
<gene>
    <name evidence="1" type="ORF">LCGC14_1760930</name>
</gene>
<name>A0A0F9H147_9ZZZZ</name>
<organism evidence="1">
    <name type="scientific">marine sediment metagenome</name>
    <dbReference type="NCBI Taxonomy" id="412755"/>
    <lineage>
        <taxon>unclassified sequences</taxon>
        <taxon>metagenomes</taxon>
        <taxon>ecological metagenomes</taxon>
    </lineage>
</organism>
<evidence type="ECO:0000313" key="1">
    <source>
        <dbReference type="EMBL" id="KKM04759.1"/>
    </source>
</evidence>
<accession>A0A0F9H147</accession>
<proteinExistence type="predicted"/>
<protein>
    <submittedName>
        <fullName evidence="1">Uncharacterized protein</fullName>
    </submittedName>
</protein>
<comment type="caution">
    <text evidence="1">The sequence shown here is derived from an EMBL/GenBank/DDBJ whole genome shotgun (WGS) entry which is preliminary data.</text>
</comment>
<dbReference type="EMBL" id="LAZR01016384">
    <property type="protein sequence ID" value="KKM04759.1"/>
    <property type="molecule type" value="Genomic_DNA"/>
</dbReference>